<dbReference type="Proteomes" id="UP000282076">
    <property type="component" value="Unassembled WGS sequence"/>
</dbReference>
<gene>
    <name evidence="1" type="ORF">D7Z26_12140</name>
</gene>
<evidence type="ECO:0000313" key="1">
    <source>
        <dbReference type="EMBL" id="RKP54127.1"/>
    </source>
</evidence>
<reference evidence="1 2" key="1">
    <citation type="submission" date="2018-10" db="EMBL/GenBank/DDBJ databases">
        <title>Cohnella sp. M2MS4P-1, whole genome shotgun sequence.</title>
        <authorList>
            <person name="Tuo L."/>
        </authorList>
    </citation>
    <scope>NUCLEOTIDE SEQUENCE [LARGE SCALE GENOMIC DNA]</scope>
    <source>
        <strain evidence="1 2">M2MS4P-1</strain>
    </source>
</reference>
<evidence type="ECO:0000313" key="2">
    <source>
        <dbReference type="Proteomes" id="UP000282076"/>
    </source>
</evidence>
<dbReference type="EMBL" id="RBZM01000005">
    <property type="protein sequence ID" value="RKP54127.1"/>
    <property type="molecule type" value="Genomic_DNA"/>
</dbReference>
<dbReference type="OrthoDB" id="2627157at2"/>
<comment type="caution">
    <text evidence="1">The sequence shown here is derived from an EMBL/GenBank/DDBJ whole genome shotgun (WGS) entry which is preliminary data.</text>
</comment>
<accession>A0A494Y130</accession>
<organism evidence="1 2">
    <name type="scientific">Cohnella endophytica</name>
    <dbReference type="NCBI Taxonomy" id="2419778"/>
    <lineage>
        <taxon>Bacteria</taxon>
        <taxon>Bacillati</taxon>
        <taxon>Bacillota</taxon>
        <taxon>Bacilli</taxon>
        <taxon>Bacillales</taxon>
        <taxon>Paenibacillaceae</taxon>
        <taxon>Cohnella</taxon>
    </lineage>
</organism>
<protein>
    <submittedName>
        <fullName evidence="1">Uncharacterized protein</fullName>
    </submittedName>
</protein>
<dbReference type="AlphaFoldDB" id="A0A494Y130"/>
<name>A0A494Y130_9BACL</name>
<proteinExistence type="predicted"/>
<dbReference type="RefSeq" id="WP_120977233.1">
    <property type="nucleotide sequence ID" value="NZ_RBZM01000005.1"/>
</dbReference>
<sequence length="105" mass="12157">MMHGFALISKKGIEFLDEAYSCRIAVKERWFNIDETNVKLAEVLSVDPFRQQITIRFKGKVVVCNKLLDGIEATMLWFDPLPANTQMIRCKKINKSSHLDKEVQK</sequence>
<keyword evidence="2" id="KW-1185">Reference proteome</keyword>